<keyword evidence="4" id="KW-1185">Reference proteome</keyword>
<sequence length="257" mass="29743">MDVTVIISSILSAFLAYWYLWAIALVFLFMKTPFFKGWIGEKILIMSIKNIVKEKNGILLNNLLLPIEKDTTQVDHVLLLPSGIFVIETKNMKGWIFGDVKSKTWTQQIYKHKSKFQNPLHQNYKHIKTIESMLELNDLSKIHNIVVFVGASTFKTKIPEGVYSIFRLRGLLKTQKENTFSGEVLKEYADILKSQKHKSSIKNNYKHIKSLKEKYSSENICPKCSNELIERTIKKGDRKGQTFLGCSSFPKCRYIKN</sequence>
<accession>A0A097EMD5</accession>
<dbReference type="GO" id="GO:0003677">
    <property type="term" value="F:DNA binding"/>
    <property type="evidence" value="ECO:0007669"/>
    <property type="project" value="InterPro"/>
</dbReference>
<organism evidence="3 4">
    <name type="scientific">Candidatus Francisella endociliophora</name>
    <dbReference type="NCBI Taxonomy" id="653937"/>
    <lineage>
        <taxon>Bacteria</taxon>
        <taxon>Pseudomonadati</taxon>
        <taxon>Pseudomonadota</taxon>
        <taxon>Gammaproteobacteria</taxon>
        <taxon>Thiotrichales</taxon>
        <taxon>Francisellaceae</taxon>
        <taxon>Francisella</taxon>
    </lineage>
</organism>
<dbReference type="Pfam" id="PF08378">
    <property type="entry name" value="NERD"/>
    <property type="match status" value="1"/>
</dbReference>
<dbReference type="KEGG" id="frf:LO80_01200"/>
<keyword evidence="1" id="KW-0812">Transmembrane</keyword>
<evidence type="ECO:0000313" key="4">
    <source>
        <dbReference type="Proteomes" id="UP000029672"/>
    </source>
</evidence>
<feature type="transmembrane region" description="Helical" evidence="1">
    <location>
        <begin position="6"/>
        <end position="29"/>
    </location>
</feature>
<protein>
    <recommendedName>
        <fullName evidence="2">NERD domain-containing protein</fullName>
    </recommendedName>
</protein>
<dbReference type="EMBL" id="CP009574">
    <property type="protein sequence ID" value="AIT08725.1"/>
    <property type="molecule type" value="Genomic_DNA"/>
</dbReference>
<evidence type="ECO:0000256" key="1">
    <source>
        <dbReference type="SAM" id="Phobius"/>
    </source>
</evidence>
<name>A0A097EMD5_9GAMM</name>
<dbReference type="Pfam" id="PF01396">
    <property type="entry name" value="Zn_ribbon_Top1"/>
    <property type="match status" value="1"/>
</dbReference>
<evidence type="ECO:0000313" key="3">
    <source>
        <dbReference type="EMBL" id="AIT08725.1"/>
    </source>
</evidence>
<evidence type="ECO:0000259" key="2">
    <source>
        <dbReference type="PROSITE" id="PS50965"/>
    </source>
</evidence>
<feature type="domain" description="NERD" evidence="2">
    <location>
        <begin position="36"/>
        <end position="153"/>
    </location>
</feature>
<dbReference type="InterPro" id="IPR013498">
    <property type="entry name" value="Topo_IA_Znf"/>
</dbReference>
<keyword evidence="1" id="KW-1133">Transmembrane helix</keyword>
<dbReference type="Gene3D" id="3.30.65.10">
    <property type="entry name" value="Bacterial Topoisomerase I, domain 1"/>
    <property type="match status" value="1"/>
</dbReference>
<dbReference type="STRING" id="1547445.LO80_01200"/>
<dbReference type="Proteomes" id="UP000029672">
    <property type="component" value="Chromosome"/>
</dbReference>
<keyword evidence="1" id="KW-0472">Membrane</keyword>
<dbReference type="RefSeq" id="WP_040007797.1">
    <property type="nucleotide sequence ID" value="NZ_CP009574.1"/>
</dbReference>
<dbReference type="GO" id="GO:0005694">
    <property type="term" value="C:chromosome"/>
    <property type="evidence" value="ECO:0007669"/>
    <property type="project" value="InterPro"/>
</dbReference>
<dbReference type="GO" id="GO:0006265">
    <property type="term" value="P:DNA topological change"/>
    <property type="evidence" value="ECO:0007669"/>
    <property type="project" value="InterPro"/>
</dbReference>
<dbReference type="SUPFAM" id="SSF57783">
    <property type="entry name" value="Zinc beta-ribbon"/>
    <property type="match status" value="1"/>
</dbReference>
<dbReference type="eggNOG" id="COG0551">
    <property type="taxonomic scope" value="Bacteria"/>
</dbReference>
<dbReference type="HOGENOM" id="CLU_068011_2_0_6"/>
<gene>
    <name evidence="3" type="ORF">LO80_01200</name>
</gene>
<proteinExistence type="predicted"/>
<dbReference type="OrthoDB" id="5782056at2"/>
<dbReference type="AlphaFoldDB" id="A0A097EMD5"/>
<reference evidence="3 4" key="1">
    <citation type="submission" date="2014-10" db="EMBL/GenBank/DDBJ databases">
        <title>Whole genome sequence of Francisella endociliophora strain FSC1006, isolated from a laboratory culture of the marine ciliate Euplotes raikovi.</title>
        <authorList>
            <person name="Granberg M."/>
            <person name="Backman S."/>
            <person name="Lundmark E."/>
            <person name="Nilsson E."/>
            <person name="Karlsson E."/>
            <person name="Thelaus J."/>
            <person name="Ohrman C."/>
            <person name="Larkeryd A."/>
            <person name="Stenberg P."/>
        </authorList>
    </citation>
    <scope>NUCLEOTIDE SEQUENCE [LARGE SCALE GENOMIC DNA]</scope>
    <source>
        <strain evidence="3 4">FSC1006</strain>
    </source>
</reference>
<dbReference type="InterPro" id="IPR011528">
    <property type="entry name" value="NERD"/>
</dbReference>
<dbReference type="GO" id="GO:0003916">
    <property type="term" value="F:DNA topoisomerase activity"/>
    <property type="evidence" value="ECO:0007669"/>
    <property type="project" value="InterPro"/>
</dbReference>
<dbReference type="PROSITE" id="PS50965">
    <property type="entry name" value="NERD"/>
    <property type="match status" value="1"/>
</dbReference>